<evidence type="ECO:0000256" key="1">
    <source>
        <dbReference type="ARBA" id="ARBA00022679"/>
    </source>
</evidence>
<dbReference type="GO" id="GO:0016301">
    <property type="term" value="F:kinase activity"/>
    <property type="evidence" value="ECO:0007669"/>
    <property type="project" value="UniProtKB-KW"/>
</dbReference>
<keyword evidence="1" id="KW-0808">Transferase</keyword>
<dbReference type="GO" id="GO:0009229">
    <property type="term" value="P:thiamine diphosphate biosynthetic process"/>
    <property type="evidence" value="ECO:0007669"/>
    <property type="project" value="InterPro"/>
</dbReference>
<dbReference type="GO" id="GO:0030975">
    <property type="term" value="F:thiamine binding"/>
    <property type="evidence" value="ECO:0007669"/>
    <property type="project" value="InterPro"/>
</dbReference>
<dbReference type="Gene3D" id="3.40.50.10240">
    <property type="entry name" value="Thiamin pyrophosphokinase, catalytic domain"/>
    <property type="match status" value="1"/>
</dbReference>
<dbReference type="InterPro" id="IPR036759">
    <property type="entry name" value="TPK_catalytic_sf"/>
</dbReference>
<proteinExistence type="predicted"/>
<keyword evidence="2" id="KW-0547">Nucleotide-binding</keyword>
<dbReference type="GO" id="GO:0006772">
    <property type="term" value="P:thiamine metabolic process"/>
    <property type="evidence" value="ECO:0007669"/>
    <property type="project" value="InterPro"/>
</dbReference>
<evidence type="ECO:0000313" key="11">
    <source>
        <dbReference type="EMBL" id="CAB4984454.1"/>
    </source>
</evidence>
<accession>A0A6J6AAS6</accession>
<dbReference type="InterPro" id="IPR036371">
    <property type="entry name" value="TPK_B1-bd_sf"/>
</dbReference>
<dbReference type="InterPro" id="IPR007371">
    <property type="entry name" value="TPK_catalytic"/>
</dbReference>
<dbReference type="PANTHER" id="PTHR41299:SF1">
    <property type="entry name" value="THIAMINE PYROPHOSPHOKINASE"/>
    <property type="match status" value="1"/>
</dbReference>
<dbReference type="NCBIfam" id="TIGR01378">
    <property type="entry name" value="thi_PPkinase"/>
    <property type="match status" value="1"/>
</dbReference>
<evidence type="ECO:0000313" key="10">
    <source>
        <dbReference type="EMBL" id="CAB4942203.1"/>
    </source>
</evidence>
<dbReference type="CDD" id="cd07995">
    <property type="entry name" value="TPK"/>
    <property type="match status" value="1"/>
</dbReference>
<protein>
    <submittedName>
        <fullName evidence="6">Unannotated protein</fullName>
    </submittedName>
</protein>
<evidence type="ECO:0000256" key="3">
    <source>
        <dbReference type="ARBA" id="ARBA00022777"/>
    </source>
</evidence>
<dbReference type="InterPro" id="IPR053149">
    <property type="entry name" value="TPK"/>
</dbReference>
<dbReference type="GO" id="GO:0005524">
    <property type="term" value="F:ATP binding"/>
    <property type="evidence" value="ECO:0007669"/>
    <property type="project" value="UniProtKB-KW"/>
</dbReference>
<name>A0A6J6AAS6_9ZZZZ</name>
<dbReference type="EMBL" id="CAFBIY010000030">
    <property type="protein sequence ID" value="CAB4848806.1"/>
    <property type="molecule type" value="Genomic_DNA"/>
</dbReference>
<reference evidence="6" key="1">
    <citation type="submission" date="2020-05" db="EMBL/GenBank/DDBJ databases">
        <authorList>
            <person name="Chiriac C."/>
            <person name="Salcher M."/>
            <person name="Ghai R."/>
            <person name="Kavagutti S V."/>
        </authorList>
    </citation>
    <scope>NUCLEOTIDE SEQUENCE</scope>
</reference>
<feature type="domain" description="Thiamin pyrophosphokinase thiamin-binding" evidence="5">
    <location>
        <begin position="161"/>
        <end position="225"/>
    </location>
</feature>
<dbReference type="SUPFAM" id="SSF63999">
    <property type="entry name" value="Thiamin pyrophosphokinase, catalytic domain"/>
    <property type="match status" value="1"/>
</dbReference>
<gene>
    <name evidence="7" type="ORF">UFOPK2656_02524</name>
    <name evidence="8" type="ORF">UFOPK3099_02495</name>
    <name evidence="9" type="ORF">UFOPK3267_00785</name>
    <name evidence="10" type="ORF">UFOPK3651_02275</name>
    <name evidence="11" type="ORF">UFOPK3931_01032</name>
    <name evidence="6" type="ORF">UFOPK4189_02377</name>
</gene>
<evidence type="ECO:0000313" key="7">
    <source>
        <dbReference type="EMBL" id="CAB4735695.1"/>
    </source>
</evidence>
<sequence length="230" mass="23520">MNSMAETPRDAPLTAVVIIGGGPLHARALAALEAVNTDVRIIAADSGLDHAVSAGLRPDALVGDLDSISASGRMWAYAHELLIDTHPEAKDETDTELALAAAVALTDAQYLLLLGGLDPLSDDRLDHLLGTLLSLGHPSLARFSSVSAVVGSSEVRVVHSGRSLALPLDGGQTFSLLALHGVCTGVTLTGATWPLADATLTGTEARGLSNVSDGDTVVRVADGVLTVVIP</sequence>
<dbReference type="AlphaFoldDB" id="A0A6J6AAS6"/>
<dbReference type="InterPro" id="IPR006282">
    <property type="entry name" value="Thi_PPkinase"/>
</dbReference>
<keyword evidence="4" id="KW-0067">ATP-binding</keyword>
<dbReference type="Pfam" id="PF04265">
    <property type="entry name" value="TPK_B1_binding"/>
    <property type="match status" value="1"/>
</dbReference>
<dbReference type="EMBL" id="CAFAAV010000252">
    <property type="protein sequence ID" value="CAB4834150.1"/>
    <property type="molecule type" value="Genomic_DNA"/>
</dbReference>
<dbReference type="EMBL" id="CAFBMT010000013">
    <property type="protein sequence ID" value="CAB4942203.1"/>
    <property type="molecule type" value="Genomic_DNA"/>
</dbReference>
<dbReference type="GO" id="GO:0004788">
    <property type="term" value="F:thiamine diphosphokinase activity"/>
    <property type="evidence" value="ECO:0007669"/>
    <property type="project" value="InterPro"/>
</dbReference>
<dbReference type="EMBL" id="CAFBOL010000019">
    <property type="protein sequence ID" value="CAB4984454.1"/>
    <property type="molecule type" value="Genomic_DNA"/>
</dbReference>
<dbReference type="SUPFAM" id="SSF63862">
    <property type="entry name" value="Thiamin pyrophosphokinase, substrate-binding domain"/>
    <property type="match status" value="1"/>
</dbReference>
<dbReference type="PANTHER" id="PTHR41299">
    <property type="entry name" value="THIAMINE PYROPHOSPHOKINASE"/>
    <property type="match status" value="1"/>
</dbReference>
<dbReference type="SMART" id="SM00983">
    <property type="entry name" value="TPK_B1_binding"/>
    <property type="match status" value="1"/>
</dbReference>
<evidence type="ECO:0000256" key="2">
    <source>
        <dbReference type="ARBA" id="ARBA00022741"/>
    </source>
</evidence>
<organism evidence="6">
    <name type="scientific">freshwater metagenome</name>
    <dbReference type="NCBI Taxonomy" id="449393"/>
    <lineage>
        <taxon>unclassified sequences</taxon>
        <taxon>metagenomes</taxon>
        <taxon>ecological metagenomes</taxon>
    </lineage>
</organism>
<evidence type="ECO:0000256" key="4">
    <source>
        <dbReference type="ARBA" id="ARBA00022840"/>
    </source>
</evidence>
<dbReference type="InterPro" id="IPR007373">
    <property type="entry name" value="Thiamin_PyroPKinase_B1-bd"/>
</dbReference>
<keyword evidence="3" id="KW-0418">Kinase</keyword>
<evidence type="ECO:0000313" key="9">
    <source>
        <dbReference type="EMBL" id="CAB4848806.1"/>
    </source>
</evidence>
<dbReference type="Pfam" id="PF04263">
    <property type="entry name" value="TPK_catalytic"/>
    <property type="match status" value="1"/>
</dbReference>
<evidence type="ECO:0000313" key="6">
    <source>
        <dbReference type="EMBL" id="CAB4364619.1"/>
    </source>
</evidence>
<dbReference type="EMBL" id="CAESGF010000016">
    <property type="protein sequence ID" value="CAB4364619.1"/>
    <property type="molecule type" value="Genomic_DNA"/>
</dbReference>
<dbReference type="EMBL" id="CAEZYF010000018">
    <property type="protein sequence ID" value="CAB4735695.1"/>
    <property type="molecule type" value="Genomic_DNA"/>
</dbReference>
<evidence type="ECO:0000313" key="8">
    <source>
        <dbReference type="EMBL" id="CAB4834150.1"/>
    </source>
</evidence>
<evidence type="ECO:0000259" key="5">
    <source>
        <dbReference type="SMART" id="SM00983"/>
    </source>
</evidence>